<protein>
    <recommendedName>
        <fullName evidence="2">T6SS Phospholipase effector Tle1-like catalytic domain-containing protein</fullName>
    </recommendedName>
</protein>
<feature type="region of interest" description="Disordered" evidence="1">
    <location>
        <begin position="480"/>
        <end position="503"/>
    </location>
</feature>
<dbReference type="InParanoid" id="E3JVQ6"/>
<accession>E3JVQ6</accession>
<dbReference type="AlphaFoldDB" id="E3JVQ6"/>
<dbReference type="STRING" id="418459.E3JVQ6"/>
<dbReference type="PANTHER" id="PTHR33840:SF1">
    <property type="entry name" value="TLE1 PHOSPHOLIPASE DOMAIN-CONTAINING PROTEIN"/>
    <property type="match status" value="1"/>
</dbReference>
<dbReference type="RefSeq" id="XP_003320550.2">
    <property type="nucleotide sequence ID" value="XM_003320502.2"/>
</dbReference>
<sequence>MRSETQRKVKRRAEYKYRPKRSELGGNNGLGVSAQSKRGGGAVLSWHRLHLEVARCISPEDRQTFPNPTPQIVFYQSGQEYGLTLQATSYTSFLVNQIRDAYAFLVQHYIPGDELLLFGFSRGAFIARTIAEMVAEIGILNMAGMEDFYQVLAACQLLHAKGDSDRVERGRASAQAFLDEYYQGGQKQLRRISEGSLKCVGVWDMVGACGLPEPFAQKYPLLGFGDRKLSVHIKYAFHAIAMSETRMDLQPTKWELGSTSKECNEAVKLNKNKYLNRFVYPSYSPINLSLLSRCLLPTQANLIHHNLLAINEEYLHGMLSVFWTRVQRGFGLYDPEGPRRYCLSSTTRQIPKSLNALTKETIHRSAFSSPERMIPCLEQVQTDYKAEPELLEELLPFEIEIRNHLDFLTKQWAVHEGHRVRPDEFNDWPDQQSWYQERWYLNFKDTQLGSKPQTHGLFLDLMDQPFWPLDTKRLKEEMISRGRGRGHASVEDAAMRMLGTPMD</sequence>
<dbReference type="SUPFAM" id="SSF53474">
    <property type="entry name" value="alpha/beta-Hydrolases"/>
    <property type="match status" value="1"/>
</dbReference>
<feature type="domain" description="T6SS Phospholipase effector Tle1-like catalytic" evidence="2">
    <location>
        <begin position="52"/>
        <end position="263"/>
    </location>
</feature>
<feature type="region of interest" description="Disordered" evidence="1">
    <location>
        <begin position="1"/>
        <end position="35"/>
    </location>
</feature>
<dbReference type="EMBL" id="DS178265">
    <property type="protein sequence ID" value="EFP76131.2"/>
    <property type="molecule type" value="Genomic_DNA"/>
</dbReference>
<dbReference type="KEGG" id="pgr:PGTG_02572"/>
<feature type="compositionally biased region" description="Basic and acidic residues" evidence="1">
    <location>
        <begin position="1"/>
        <end position="23"/>
    </location>
</feature>
<dbReference type="HOGENOM" id="CLU_541982_0_0_1"/>
<dbReference type="InterPro" id="IPR029058">
    <property type="entry name" value="AB_hydrolase_fold"/>
</dbReference>
<reference evidence="4" key="2">
    <citation type="journal article" date="2011" name="Proc. Natl. Acad. Sci. U.S.A.">
        <title>Obligate biotrophy features unraveled by the genomic analysis of rust fungi.</title>
        <authorList>
            <person name="Duplessis S."/>
            <person name="Cuomo C.A."/>
            <person name="Lin Y.-C."/>
            <person name="Aerts A."/>
            <person name="Tisserant E."/>
            <person name="Veneault-Fourrey C."/>
            <person name="Joly D.L."/>
            <person name="Hacquard S."/>
            <person name="Amselem J."/>
            <person name="Cantarel B.L."/>
            <person name="Chiu R."/>
            <person name="Coutinho P.M."/>
            <person name="Feau N."/>
            <person name="Field M."/>
            <person name="Frey P."/>
            <person name="Gelhaye E."/>
            <person name="Goldberg J."/>
            <person name="Grabherr M.G."/>
            <person name="Kodira C.D."/>
            <person name="Kohler A."/>
            <person name="Kuees U."/>
            <person name="Lindquist E.A."/>
            <person name="Lucas S.M."/>
            <person name="Mago R."/>
            <person name="Mauceli E."/>
            <person name="Morin E."/>
            <person name="Murat C."/>
            <person name="Pangilinan J.L."/>
            <person name="Park R."/>
            <person name="Pearson M."/>
            <person name="Quesneville H."/>
            <person name="Rouhier N."/>
            <person name="Sakthikumar S."/>
            <person name="Salamov A.A."/>
            <person name="Schmutz J."/>
            <person name="Selles B."/>
            <person name="Shapiro H."/>
            <person name="Tanguay P."/>
            <person name="Tuskan G.A."/>
            <person name="Henrissat B."/>
            <person name="Van de Peer Y."/>
            <person name="Rouze P."/>
            <person name="Ellis J.G."/>
            <person name="Dodds P.N."/>
            <person name="Schein J.E."/>
            <person name="Zhong S."/>
            <person name="Hamelin R.C."/>
            <person name="Grigoriev I.V."/>
            <person name="Szabo L.J."/>
            <person name="Martin F."/>
        </authorList>
    </citation>
    <scope>NUCLEOTIDE SEQUENCE [LARGE SCALE GENOMIC DNA]</scope>
    <source>
        <strain evidence="4">CRL 75-36-700-3 / race SCCL</strain>
    </source>
</reference>
<gene>
    <name evidence="3" type="ORF">PGTG_02572</name>
</gene>
<reference key="1">
    <citation type="submission" date="2007-01" db="EMBL/GenBank/DDBJ databases">
        <title>The Genome Sequence of Puccinia graminis f. sp. tritici Strain CRL 75-36-700-3.</title>
        <authorList>
            <consortium name="The Broad Institute Genome Sequencing Platform"/>
            <person name="Birren B."/>
            <person name="Lander E."/>
            <person name="Galagan J."/>
            <person name="Nusbaum C."/>
            <person name="Devon K."/>
            <person name="Cuomo C."/>
            <person name="Jaffe D."/>
            <person name="Butler J."/>
            <person name="Alvarez P."/>
            <person name="Gnerre S."/>
            <person name="Grabherr M."/>
            <person name="Mauceli E."/>
            <person name="Brockman W."/>
            <person name="Young S."/>
            <person name="LaButti K."/>
            <person name="Sykes S."/>
            <person name="DeCaprio D."/>
            <person name="Crawford M."/>
            <person name="Koehrsen M."/>
            <person name="Engels R."/>
            <person name="Montgomery P."/>
            <person name="Pearson M."/>
            <person name="Howarth C."/>
            <person name="Larson L."/>
            <person name="White J."/>
            <person name="Zeng Q."/>
            <person name="Kodira C."/>
            <person name="Yandava C."/>
            <person name="Alvarado L."/>
            <person name="O'Leary S."/>
            <person name="Szabo L."/>
            <person name="Dean R."/>
            <person name="Schein J."/>
        </authorList>
    </citation>
    <scope>NUCLEOTIDE SEQUENCE</scope>
    <source>
        <strain>CRL 75-36-700-3</strain>
    </source>
</reference>
<dbReference type="OrthoDB" id="3057168at2759"/>
<evidence type="ECO:0000256" key="1">
    <source>
        <dbReference type="SAM" id="MobiDB-lite"/>
    </source>
</evidence>
<dbReference type="PANTHER" id="PTHR33840">
    <property type="match status" value="1"/>
</dbReference>
<organism evidence="3 4">
    <name type="scientific">Puccinia graminis f. sp. tritici (strain CRL 75-36-700-3 / race SCCL)</name>
    <name type="common">Black stem rust fungus</name>
    <dbReference type="NCBI Taxonomy" id="418459"/>
    <lineage>
        <taxon>Eukaryota</taxon>
        <taxon>Fungi</taxon>
        <taxon>Dikarya</taxon>
        <taxon>Basidiomycota</taxon>
        <taxon>Pucciniomycotina</taxon>
        <taxon>Pucciniomycetes</taxon>
        <taxon>Pucciniales</taxon>
        <taxon>Pucciniaceae</taxon>
        <taxon>Puccinia</taxon>
    </lineage>
</organism>
<dbReference type="GeneID" id="10533535"/>
<dbReference type="VEuPathDB" id="FungiDB:PGTG_02572"/>
<dbReference type="Pfam" id="PF09994">
    <property type="entry name" value="T6SS_Tle1-like_cat"/>
    <property type="match status" value="1"/>
</dbReference>
<evidence type="ECO:0000313" key="3">
    <source>
        <dbReference type="EMBL" id="EFP76131.2"/>
    </source>
</evidence>
<name>E3JVQ6_PUCGT</name>
<evidence type="ECO:0000259" key="2">
    <source>
        <dbReference type="Pfam" id="PF09994"/>
    </source>
</evidence>
<keyword evidence="4" id="KW-1185">Reference proteome</keyword>
<proteinExistence type="predicted"/>
<dbReference type="InterPro" id="IPR018712">
    <property type="entry name" value="Tle1-like_cat"/>
</dbReference>
<evidence type="ECO:0000313" key="4">
    <source>
        <dbReference type="Proteomes" id="UP000008783"/>
    </source>
</evidence>
<dbReference type="Proteomes" id="UP000008783">
    <property type="component" value="Unassembled WGS sequence"/>
</dbReference>